<dbReference type="Gene3D" id="1.10.238.10">
    <property type="entry name" value="EF-hand"/>
    <property type="match status" value="1"/>
</dbReference>
<evidence type="ECO:0000256" key="4">
    <source>
        <dbReference type="ARBA" id="ARBA00022516"/>
    </source>
</evidence>
<keyword evidence="6" id="KW-0812">Transmembrane</keyword>
<reference evidence="14" key="1">
    <citation type="submission" date="2022-08" db="UniProtKB">
        <authorList>
            <consortium name="EnsemblMetazoa"/>
        </authorList>
    </citation>
    <scope>IDENTIFICATION</scope>
    <source>
        <strain evidence="14">Israel</strain>
    </source>
</reference>
<dbReference type="GO" id="GO:0005783">
    <property type="term" value="C:endoplasmic reticulum"/>
    <property type="evidence" value="ECO:0007669"/>
    <property type="project" value="TreeGrafter"/>
</dbReference>
<comment type="subcellular location">
    <subcellularLocation>
        <location evidence="1">Membrane</location>
    </subcellularLocation>
</comment>
<dbReference type="AlphaFoldDB" id="A0A1B0DJ85"/>
<keyword evidence="12" id="KW-0012">Acyltransferase</keyword>
<dbReference type="Pfam" id="PF01553">
    <property type="entry name" value="Acyltransferase"/>
    <property type="match status" value="1"/>
</dbReference>
<evidence type="ECO:0000256" key="5">
    <source>
        <dbReference type="ARBA" id="ARBA00022679"/>
    </source>
</evidence>
<dbReference type="PANTHER" id="PTHR23063:SF52">
    <property type="entry name" value="LYSOPHOSPHATIDYLCHOLINE ACYLTRANSFERASE"/>
    <property type="match status" value="1"/>
</dbReference>
<keyword evidence="11" id="KW-1208">Phospholipid metabolism</keyword>
<dbReference type="PANTHER" id="PTHR23063">
    <property type="entry name" value="PHOSPHOLIPID ACYLTRANSFERASE"/>
    <property type="match status" value="1"/>
</dbReference>
<evidence type="ECO:0000313" key="14">
    <source>
        <dbReference type="EnsemblMetazoa" id="PPAI008309-PA"/>
    </source>
</evidence>
<organism evidence="14 15">
    <name type="scientific">Phlebotomus papatasi</name>
    <name type="common">Sandfly</name>
    <dbReference type="NCBI Taxonomy" id="29031"/>
    <lineage>
        <taxon>Eukaryota</taxon>
        <taxon>Metazoa</taxon>
        <taxon>Ecdysozoa</taxon>
        <taxon>Arthropoda</taxon>
        <taxon>Hexapoda</taxon>
        <taxon>Insecta</taxon>
        <taxon>Pterygota</taxon>
        <taxon>Neoptera</taxon>
        <taxon>Endopterygota</taxon>
        <taxon>Diptera</taxon>
        <taxon>Nematocera</taxon>
        <taxon>Psychodoidea</taxon>
        <taxon>Psychodidae</taxon>
        <taxon>Phlebotomus</taxon>
        <taxon>Phlebotomus</taxon>
    </lineage>
</organism>
<comment type="pathway">
    <text evidence="2">Lipid metabolism; phospholipid metabolism.</text>
</comment>
<keyword evidence="9" id="KW-0472">Membrane</keyword>
<dbReference type="EnsemblMetazoa" id="PPAI008309-RA">
    <property type="protein sequence ID" value="PPAI008309-PA"/>
    <property type="gene ID" value="PPAI008309"/>
</dbReference>
<evidence type="ECO:0000256" key="10">
    <source>
        <dbReference type="ARBA" id="ARBA00023209"/>
    </source>
</evidence>
<evidence type="ECO:0000256" key="3">
    <source>
        <dbReference type="ARBA" id="ARBA00008655"/>
    </source>
</evidence>
<keyword evidence="10" id="KW-0594">Phospholipid biosynthesis</keyword>
<keyword evidence="7" id="KW-1133">Transmembrane helix</keyword>
<keyword evidence="4" id="KW-0444">Lipid biosynthesis</keyword>
<evidence type="ECO:0000256" key="7">
    <source>
        <dbReference type="ARBA" id="ARBA00022989"/>
    </source>
</evidence>
<comment type="pathway">
    <text evidence="13">Phospholipid metabolism.</text>
</comment>
<dbReference type="InterPro" id="IPR002123">
    <property type="entry name" value="Plipid/glycerol_acylTrfase"/>
</dbReference>
<evidence type="ECO:0000256" key="6">
    <source>
        <dbReference type="ARBA" id="ARBA00022692"/>
    </source>
</evidence>
<keyword evidence="5" id="KW-0808">Transferase</keyword>
<dbReference type="GO" id="GO:0008374">
    <property type="term" value="F:O-acyltransferase activity"/>
    <property type="evidence" value="ECO:0007669"/>
    <property type="project" value="InterPro"/>
</dbReference>
<dbReference type="GO" id="GO:0005509">
    <property type="term" value="F:calcium ion binding"/>
    <property type="evidence" value="ECO:0007669"/>
    <property type="project" value="InterPro"/>
</dbReference>
<dbReference type="VEuPathDB" id="VectorBase:PPAI008309"/>
<accession>A0A1B0DJ85</accession>
<keyword evidence="8" id="KW-0443">Lipid metabolism</keyword>
<dbReference type="GO" id="GO:0042171">
    <property type="term" value="F:lysophosphatidic acid acyltransferase activity"/>
    <property type="evidence" value="ECO:0007669"/>
    <property type="project" value="TreeGrafter"/>
</dbReference>
<dbReference type="SUPFAM" id="SSF69593">
    <property type="entry name" value="Glycerol-3-phosphate (1)-acyltransferase"/>
    <property type="match status" value="1"/>
</dbReference>
<dbReference type="SUPFAM" id="SSF47473">
    <property type="entry name" value="EF-hand"/>
    <property type="match status" value="1"/>
</dbReference>
<dbReference type="VEuPathDB" id="VectorBase:PPAPM1_003115"/>
<evidence type="ECO:0000313" key="15">
    <source>
        <dbReference type="Proteomes" id="UP000092462"/>
    </source>
</evidence>
<evidence type="ECO:0000256" key="11">
    <source>
        <dbReference type="ARBA" id="ARBA00023264"/>
    </source>
</evidence>
<sequence length="278" mass="31735">MSSVIVRKESMDNYVGKLINYTQPIYVWREDPNSRQNTIKAIKERANSPEDWPQIIIFPEGTCTNRSCLITFKHGAFYPGVPVQPVCIRYPNRLDTVTWTWEGPGVLKLLWLTLTQVHSACEVEFLPVYVPSAEERANAKLYAHNVRNVMSKALGLPISDYTYDDCKILTRAKEMNLPFAPSIVDVEKLRESVGLNKNHSEEKIAASPAGNIPENSINYVEFCQRLQIQQSHPHAHKLFSLFDPRSNGVIDFREYLLCALFLIKPNQPQIDLVKSAFK</sequence>
<evidence type="ECO:0000256" key="1">
    <source>
        <dbReference type="ARBA" id="ARBA00004370"/>
    </source>
</evidence>
<dbReference type="CDD" id="cd07991">
    <property type="entry name" value="LPLAT_LPCAT1-like"/>
    <property type="match status" value="1"/>
</dbReference>
<protein>
    <submittedName>
        <fullName evidence="14">Uncharacterized protein</fullName>
    </submittedName>
</protein>
<evidence type="ECO:0000256" key="8">
    <source>
        <dbReference type="ARBA" id="ARBA00023098"/>
    </source>
</evidence>
<evidence type="ECO:0000256" key="9">
    <source>
        <dbReference type="ARBA" id="ARBA00023136"/>
    </source>
</evidence>
<keyword evidence="15" id="KW-1185">Reference proteome</keyword>
<name>A0A1B0DJ85_PHLPP</name>
<dbReference type="InterPro" id="IPR002048">
    <property type="entry name" value="EF_hand_dom"/>
</dbReference>
<dbReference type="GO" id="GO:0016020">
    <property type="term" value="C:membrane"/>
    <property type="evidence" value="ECO:0007669"/>
    <property type="project" value="UniProtKB-SubCell"/>
</dbReference>
<dbReference type="SMART" id="SM00563">
    <property type="entry name" value="PlsC"/>
    <property type="match status" value="1"/>
</dbReference>
<dbReference type="InterPro" id="IPR011992">
    <property type="entry name" value="EF-hand-dom_pair"/>
</dbReference>
<dbReference type="EMBL" id="AJVK01064622">
    <property type="status" value="NOT_ANNOTATED_CDS"/>
    <property type="molecule type" value="Genomic_DNA"/>
</dbReference>
<dbReference type="InterPro" id="IPR045252">
    <property type="entry name" value="LPCAT1-like"/>
</dbReference>
<evidence type="ECO:0000256" key="13">
    <source>
        <dbReference type="ARBA" id="ARBA00025707"/>
    </source>
</evidence>
<evidence type="ECO:0000256" key="2">
    <source>
        <dbReference type="ARBA" id="ARBA00005074"/>
    </source>
</evidence>
<dbReference type="PROSITE" id="PS50222">
    <property type="entry name" value="EF_HAND_2"/>
    <property type="match status" value="1"/>
</dbReference>
<evidence type="ECO:0000256" key="12">
    <source>
        <dbReference type="ARBA" id="ARBA00023315"/>
    </source>
</evidence>
<proteinExistence type="inferred from homology"/>
<comment type="similarity">
    <text evidence="3">Belongs to the 1-acyl-sn-glycerol-3-phosphate acyltransferase family.</text>
</comment>
<dbReference type="Proteomes" id="UP000092462">
    <property type="component" value="Unassembled WGS sequence"/>
</dbReference>
<dbReference type="GO" id="GO:0008654">
    <property type="term" value="P:phospholipid biosynthetic process"/>
    <property type="evidence" value="ECO:0007669"/>
    <property type="project" value="UniProtKB-KW"/>
</dbReference>